<protein>
    <recommendedName>
        <fullName evidence="2">histidine kinase</fullName>
        <ecNumber evidence="2">2.7.13.3</ecNumber>
    </recommendedName>
</protein>
<dbReference type="PRINTS" id="PR00344">
    <property type="entry name" value="BCTRLSENSOR"/>
</dbReference>
<dbReference type="InterPro" id="IPR050351">
    <property type="entry name" value="BphY/WalK/GraS-like"/>
</dbReference>
<dbReference type="InterPro" id="IPR005467">
    <property type="entry name" value="His_kinase_dom"/>
</dbReference>
<keyword evidence="5" id="KW-0418">Kinase</keyword>
<dbReference type="Pfam" id="PF02518">
    <property type="entry name" value="HATPase_c"/>
    <property type="match status" value="1"/>
</dbReference>
<dbReference type="InterPro" id="IPR003594">
    <property type="entry name" value="HATPase_dom"/>
</dbReference>
<sequence>MLPTAVQIVLFWGEEYSVLYNDSYARGIGNEHPHLLGRSAREHWGELWDDARPLLDSVYERGQTISTRECPFSPERSGSPEFVSCDTTYSPVRDEDGAIAGILCIINEARERVQSEARQRQAEAILRESEEKYRTKTDIEQLEQLEQQKNVFLGVVSHELKTPVTSAQAFSEVLEQRFRRAGDEKNAVLLGKIRVQMNKLTLLIRDLLDLSRFDAGKLQFHEESFPFDALVDDIIEEVQSTTTTHHIQGEGETSATIFGDREHIGQVLTNLLTNAVKYSPDATKVIVTISHTQHEVMLCVQDFGIGIARDRLPHVFERFFRETGAQEETFPGLGLGLYIAAEFIRQQCGTIWATSDKGSGSTFCFRLPLQRARSDHP</sequence>
<dbReference type="SUPFAM" id="SSF47384">
    <property type="entry name" value="Homodimeric domain of signal transducing histidine kinase"/>
    <property type="match status" value="1"/>
</dbReference>
<dbReference type="InterPro" id="IPR035965">
    <property type="entry name" value="PAS-like_dom_sf"/>
</dbReference>
<feature type="domain" description="PAC" evidence="8">
    <location>
        <begin position="66"/>
        <end position="121"/>
    </location>
</feature>
<dbReference type="CDD" id="cd00075">
    <property type="entry name" value="HATPase"/>
    <property type="match status" value="1"/>
</dbReference>
<organism evidence="9 10">
    <name type="scientific">Dictyobacter halimunensis</name>
    <dbReference type="NCBI Taxonomy" id="3026934"/>
    <lineage>
        <taxon>Bacteria</taxon>
        <taxon>Bacillati</taxon>
        <taxon>Chloroflexota</taxon>
        <taxon>Ktedonobacteria</taxon>
        <taxon>Ktedonobacterales</taxon>
        <taxon>Dictyobacteraceae</taxon>
        <taxon>Dictyobacter</taxon>
    </lineage>
</organism>
<keyword evidence="4" id="KW-0808">Transferase</keyword>
<evidence type="ECO:0000256" key="6">
    <source>
        <dbReference type="ARBA" id="ARBA00023012"/>
    </source>
</evidence>
<evidence type="ECO:0000256" key="3">
    <source>
        <dbReference type="ARBA" id="ARBA00022553"/>
    </source>
</evidence>
<feature type="domain" description="Histidine kinase" evidence="7">
    <location>
        <begin position="155"/>
        <end position="371"/>
    </location>
</feature>
<dbReference type="Gene3D" id="3.30.565.10">
    <property type="entry name" value="Histidine kinase-like ATPase, C-terminal domain"/>
    <property type="match status" value="1"/>
</dbReference>
<dbReference type="InterPro" id="IPR036890">
    <property type="entry name" value="HATPase_C_sf"/>
</dbReference>
<dbReference type="InterPro" id="IPR003661">
    <property type="entry name" value="HisK_dim/P_dom"/>
</dbReference>
<dbReference type="Gene3D" id="1.10.287.130">
    <property type="match status" value="1"/>
</dbReference>
<dbReference type="Gene3D" id="3.30.450.20">
    <property type="entry name" value="PAS domain"/>
    <property type="match status" value="1"/>
</dbReference>
<dbReference type="EMBL" id="BSRI01000002">
    <property type="protein sequence ID" value="GLV60327.1"/>
    <property type="molecule type" value="Genomic_DNA"/>
</dbReference>
<comment type="caution">
    <text evidence="9">The sequence shown here is derived from an EMBL/GenBank/DDBJ whole genome shotgun (WGS) entry which is preliminary data.</text>
</comment>
<dbReference type="PANTHER" id="PTHR45453">
    <property type="entry name" value="PHOSPHATE REGULON SENSOR PROTEIN PHOR"/>
    <property type="match status" value="1"/>
</dbReference>
<gene>
    <name evidence="9" type="ORF">KDH_71470</name>
</gene>
<comment type="catalytic activity">
    <reaction evidence="1">
        <text>ATP + protein L-histidine = ADP + protein N-phospho-L-histidine.</text>
        <dbReference type="EC" id="2.7.13.3"/>
    </reaction>
</comment>
<dbReference type="InterPro" id="IPR013656">
    <property type="entry name" value="PAS_4"/>
</dbReference>
<keyword evidence="3" id="KW-0597">Phosphoprotein</keyword>
<dbReference type="SUPFAM" id="SSF55785">
    <property type="entry name" value="PYP-like sensor domain (PAS domain)"/>
    <property type="match status" value="1"/>
</dbReference>
<evidence type="ECO:0000256" key="4">
    <source>
        <dbReference type="ARBA" id="ARBA00022679"/>
    </source>
</evidence>
<evidence type="ECO:0000259" key="8">
    <source>
        <dbReference type="PROSITE" id="PS50113"/>
    </source>
</evidence>
<dbReference type="SUPFAM" id="SSF55874">
    <property type="entry name" value="ATPase domain of HSP90 chaperone/DNA topoisomerase II/histidine kinase"/>
    <property type="match status" value="1"/>
</dbReference>
<proteinExistence type="predicted"/>
<keyword evidence="6" id="KW-0902">Two-component regulatory system</keyword>
<evidence type="ECO:0000256" key="2">
    <source>
        <dbReference type="ARBA" id="ARBA00012438"/>
    </source>
</evidence>
<dbReference type="SMART" id="SM00387">
    <property type="entry name" value="HATPase_c"/>
    <property type="match status" value="1"/>
</dbReference>
<keyword evidence="10" id="KW-1185">Reference proteome</keyword>
<dbReference type="Pfam" id="PF00512">
    <property type="entry name" value="HisKA"/>
    <property type="match status" value="1"/>
</dbReference>
<dbReference type="InterPro" id="IPR000700">
    <property type="entry name" value="PAS-assoc_C"/>
</dbReference>
<evidence type="ECO:0000256" key="1">
    <source>
        <dbReference type="ARBA" id="ARBA00000085"/>
    </source>
</evidence>
<dbReference type="CDD" id="cd00082">
    <property type="entry name" value="HisKA"/>
    <property type="match status" value="1"/>
</dbReference>
<evidence type="ECO:0000259" key="7">
    <source>
        <dbReference type="PROSITE" id="PS50109"/>
    </source>
</evidence>
<dbReference type="PROSITE" id="PS50113">
    <property type="entry name" value="PAC"/>
    <property type="match status" value="1"/>
</dbReference>
<dbReference type="InterPro" id="IPR036097">
    <property type="entry name" value="HisK_dim/P_sf"/>
</dbReference>
<accession>A0ABQ6G694</accession>
<dbReference type="Proteomes" id="UP001344906">
    <property type="component" value="Unassembled WGS sequence"/>
</dbReference>
<dbReference type="PROSITE" id="PS50109">
    <property type="entry name" value="HIS_KIN"/>
    <property type="match status" value="1"/>
</dbReference>
<dbReference type="InterPro" id="IPR004358">
    <property type="entry name" value="Sig_transdc_His_kin-like_C"/>
</dbReference>
<dbReference type="Pfam" id="PF08448">
    <property type="entry name" value="PAS_4"/>
    <property type="match status" value="1"/>
</dbReference>
<reference evidence="9 10" key="1">
    <citation type="submission" date="2023-02" db="EMBL/GenBank/DDBJ databases">
        <title>Dictyobacter halimunensis sp. nov., a new member of the class Ktedonobacteria from forest soil in a geothermal area.</title>
        <authorList>
            <person name="Rachmania M.K."/>
            <person name="Ningsih F."/>
            <person name="Sakai Y."/>
            <person name="Yabe S."/>
            <person name="Yokota A."/>
            <person name="Sjamsuridzal W."/>
        </authorList>
    </citation>
    <scope>NUCLEOTIDE SEQUENCE [LARGE SCALE GENOMIC DNA]</scope>
    <source>
        <strain evidence="9 10">S3.2.2.5</strain>
    </source>
</reference>
<dbReference type="PANTHER" id="PTHR45453:SF1">
    <property type="entry name" value="PHOSPHATE REGULON SENSOR PROTEIN PHOR"/>
    <property type="match status" value="1"/>
</dbReference>
<evidence type="ECO:0000256" key="5">
    <source>
        <dbReference type="ARBA" id="ARBA00022777"/>
    </source>
</evidence>
<dbReference type="EC" id="2.7.13.3" evidence="2"/>
<evidence type="ECO:0000313" key="9">
    <source>
        <dbReference type="EMBL" id="GLV60327.1"/>
    </source>
</evidence>
<dbReference type="SMART" id="SM00388">
    <property type="entry name" value="HisKA"/>
    <property type="match status" value="1"/>
</dbReference>
<evidence type="ECO:0000313" key="10">
    <source>
        <dbReference type="Proteomes" id="UP001344906"/>
    </source>
</evidence>
<name>A0ABQ6G694_9CHLR</name>